<dbReference type="Proteomes" id="UP001230649">
    <property type="component" value="Unassembled WGS sequence"/>
</dbReference>
<name>A0ACC2VH10_9TREE</name>
<comment type="caution">
    <text evidence="1">The sequence shown here is derived from an EMBL/GenBank/DDBJ whole genome shotgun (WGS) entry which is preliminary data.</text>
</comment>
<organism evidence="1 2">
    <name type="scientific">Naganishia adeliensis</name>
    <dbReference type="NCBI Taxonomy" id="92952"/>
    <lineage>
        <taxon>Eukaryota</taxon>
        <taxon>Fungi</taxon>
        <taxon>Dikarya</taxon>
        <taxon>Basidiomycota</taxon>
        <taxon>Agaricomycotina</taxon>
        <taxon>Tremellomycetes</taxon>
        <taxon>Filobasidiales</taxon>
        <taxon>Filobasidiaceae</taxon>
        <taxon>Naganishia</taxon>
    </lineage>
</organism>
<dbReference type="EMBL" id="JASBWS010000093">
    <property type="protein sequence ID" value="KAJ9098449.1"/>
    <property type="molecule type" value="Genomic_DNA"/>
</dbReference>
<keyword evidence="2" id="KW-1185">Reference proteome</keyword>
<evidence type="ECO:0000313" key="1">
    <source>
        <dbReference type="EMBL" id="KAJ9098449.1"/>
    </source>
</evidence>
<accession>A0ACC2VH10</accession>
<protein>
    <submittedName>
        <fullName evidence="1">Uncharacterized protein</fullName>
    </submittedName>
</protein>
<reference evidence="1" key="1">
    <citation type="submission" date="2023-04" db="EMBL/GenBank/DDBJ databases">
        <title>Draft Genome sequencing of Naganishia species isolated from polar environments using Oxford Nanopore Technology.</title>
        <authorList>
            <person name="Leo P."/>
            <person name="Venkateswaran K."/>
        </authorList>
    </citation>
    <scope>NUCLEOTIDE SEQUENCE</scope>
    <source>
        <strain evidence="1">MNA-CCFEE 5262</strain>
    </source>
</reference>
<sequence length="121" mass="13589">MREYSVLSNDLVDGIEQLQADPSLFADSETVPTFIADFPKFWSTHLIFKHRTGSTFTVHSRTIYRETGVTTVSAMPSYDAVFTAEGMALTSGAWEAGAGVEPRELQEDYLKESAEVWFDKR</sequence>
<gene>
    <name evidence="1" type="ORF">QFC20_005969</name>
</gene>
<proteinExistence type="predicted"/>
<evidence type="ECO:0000313" key="2">
    <source>
        <dbReference type="Proteomes" id="UP001230649"/>
    </source>
</evidence>